<proteinExistence type="predicted"/>
<dbReference type="Pfam" id="PF10722">
    <property type="entry name" value="YbjN"/>
    <property type="match status" value="1"/>
</dbReference>
<organism evidence="1 2">
    <name type="scientific">Meiothermus taiwanensis</name>
    <dbReference type="NCBI Taxonomy" id="172827"/>
    <lineage>
        <taxon>Bacteria</taxon>
        <taxon>Thermotogati</taxon>
        <taxon>Deinococcota</taxon>
        <taxon>Deinococci</taxon>
        <taxon>Thermales</taxon>
        <taxon>Thermaceae</taxon>
        <taxon>Meiothermus</taxon>
    </lineage>
</organism>
<accession>A0A399E631</accession>
<reference evidence="1 2" key="1">
    <citation type="submission" date="2018-08" db="EMBL/GenBank/DDBJ databases">
        <title>Meiothermus cateniformans JCM 15151 genome sequencing project.</title>
        <authorList>
            <person name="Da Costa M.S."/>
            <person name="Albuquerque L."/>
            <person name="Raposo P."/>
            <person name="Froufe H.J.C."/>
            <person name="Barroso C.S."/>
            <person name="Egas C."/>
        </authorList>
    </citation>
    <scope>NUCLEOTIDE SEQUENCE [LARGE SCALE GENOMIC DNA]</scope>
    <source>
        <strain evidence="1 2">JCM 15151</strain>
    </source>
</reference>
<dbReference type="Proteomes" id="UP000266089">
    <property type="component" value="Unassembled WGS sequence"/>
</dbReference>
<dbReference type="RefSeq" id="WP_027888023.1">
    <property type="nucleotide sequence ID" value="NZ_JBHSXZ010000006.1"/>
</dbReference>
<dbReference type="EMBL" id="QWKX01000017">
    <property type="protein sequence ID" value="RIH78200.1"/>
    <property type="molecule type" value="Genomic_DNA"/>
</dbReference>
<dbReference type="OrthoDB" id="33037at2"/>
<gene>
    <name evidence="1" type="ORF">Mcate_00942</name>
</gene>
<dbReference type="CDD" id="cd17511">
    <property type="entry name" value="YbjN_AmyR-like"/>
    <property type="match status" value="1"/>
</dbReference>
<dbReference type="AlphaFoldDB" id="A0A399E631"/>
<sequence>MDTVLREVTTEEVRILLDQFGLGAEQVKEDLFNLELPNGLRGHLITYGDPYVSSLQLRAGFSGFDRVEPRHLLNWNRRYRFSKAYFDADNDPVLESDLRLEGVTPEAIHAFVRDFGDQVNLFFSYLRMIDANLVE</sequence>
<comment type="caution">
    <text evidence="1">The sequence shown here is derived from an EMBL/GenBank/DDBJ whole genome shotgun (WGS) entry which is preliminary data.</text>
</comment>
<name>A0A399E631_9DEIN</name>
<dbReference type="InterPro" id="IPR019660">
    <property type="entry name" value="Put_sensory_transdc_reg_YbjN"/>
</dbReference>
<evidence type="ECO:0000313" key="2">
    <source>
        <dbReference type="Proteomes" id="UP000266089"/>
    </source>
</evidence>
<evidence type="ECO:0000313" key="1">
    <source>
        <dbReference type="EMBL" id="RIH78200.1"/>
    </source>
</evidence>
<protein>
    <submittedName>
        <fullName evidence="1">Putative bacterial sensory transduction regulator</fullName>
    </submittedName>
</protein>